<dbReference type="EMBL" id="JBHSSW010000003">
    <property type="protein sequence ID" value="MFC6196918.1"/>
    <property type="molecule type" value="Genomic_DNA"/>
</dbReference>
<dbReference type="Proteomes" id="UP001596303">
    <property type="component" value="Unassembled WGS sequence"/>
</dbReference>
<protein>
    <submittedName>
        <fullName evidence="2">Enoyl-CoA hydratase-related protein</fullName>
    </submittedName>
</protein>
<evidence type="ECO:0000256" key="1">
    <source>
        <dbReference type="ARBA" id="ARBA00005254"/>
    </source>
</evidence>
<dbReference type="SUPFAM" id="SSF52096">
    <property type="entry name" value="ClpP/crotonase"/>
    <property type="match status" value="1"/>
</dbReference>
<dbReference type="PANTHER" id="PTHR43802:SF1">
    <property type="entry name" value="IP11341P-RELATED"/>
    <property type="match status" value="1"/>
</dbReference>
<proteinExistence type="inferred from homology"/>
<reference evidence="3" key="1">
    <citation type="journal article" date="2019" name="Int. J. Syst. Evol. Microbiol.">
        <title>The Global Catalogue of Microorganisms (GCM) 10K type strain sequencing project: providing services to taxonomists for standard genome sequencing and annotation.</title>
        <authorList>
            <consortium name="The Broad Institute Genomics Platform"/>
            <consortium name="The Broad Institute Genome Sequencing Center for Infectious Disease"/>
            <person name="Wu L."/>
            <person name="Ma J."/>
        </authorList>
    </citation>
    <scope>NUCLEOTIDE SEQUENCE [LARGE SCALE GENOMIC DNA]</scope>
    <source>
        <strain evidence="3">CGMCC-1.15741</strain>
    </source>
</reference>
<organism evidence="2 3">
    <name type="scientific">Ponticaulis profundi</name>
    <dbReference type="NCBI Taxonomy" id="2665222"/>
    <lineage>
        <taxon>Bacteria</taxon>
        <taxon>Pseudomonadati</taxon>
        <taxon>Pseudomonadota</taxon>
        <taxon>Alphaproteobacteria</taxon>
        <taxon>Hyphomonadales</taxon>
        <taxon>Hyphomonadaceae</taxon>
        <taxon>Ponticaulis</taxon>
    </lineage>
</organism>
<evidence type="ECO:0000313" key="3">
    <source>
        <dbReference type="Proteomes" id="UP001596303"/>
    </source>
</evidence>
<gene>
    <name evidence="2" type="ORF">ACFQDM_02455</name>
</gene>
<accession>A0ABW1S5Z0</accession>
<dbReference type="RefSeq" id="WP_377374985.1">
    <property type="nucleotide sequence ID" value="NZ_JBHSSW010000003.1"/>
</dbReference>
<comment type="similarity">
    <text evidence="1">Belongs to the enoyl-CoA hydratase/isomerase family.</text>
</comment>
<dbReference type="CDD" id="cd06558">
    <property type="entry name" value="crotonase-like"/>
    <property type="match status" value="1"/>
</dbReference>
<dbReference type="Gene3D" id="3.90.226.10">
    <property type="entry name" value="2-enoyl-CoA Hydratase, Chain A, domain 1"/>
    <property type="match status" value="1"/>
</dbReference>
<dbReference type="PANTHER" id="PTHR43802">
    <property type="entry name" value="ENOYL-COA HYDRATASE"/>
    <property type="match status" value="1"/>
</dbReference>
<comment type="caution">
    <text evidence="2">The sequence shown here is derived from an EMBL/GenBank/DDBJ whole genome shotgun (WGS) entry which is preliminary data.</text>
</comment>
<keyword evidence="3" id="KW-1185">Reference proteome</keyword>
<sequence>MSDTYTTIEVDRPAEHICRITLNRPEKRNAMNNTLRSELFDALYAADQDEHVRVSIVRGAGPAFCSGYDLGEDLSEDQPWRTAGGEGQWARHVVDGWFQIWDLKKPVIAQVHGYCLAGGSELAAACDLLYVADTAQIGYPAIRSMSSPDMQYQPWMMGMRAAMEFMLTGDALSGPDAVACGFANRCYAEAELEDEVLKIVGRIAQIPSDLQHLNKRTVHRAMDIMGIRAGIRAGTDVHALGWYQNSSQDFMKGMRDGPRVKDALRQRDGKFGDYGEG</sequence>
<dbReference type="InterPro" id="IPR001753">
    <property type="entry name" value="Enoyl-CoA_hydra/iso"/>
</dbReference>
<name>A0ABW1S5Z0_9PROT</name>
<dbReference type="Pfam" id="PF00378">
    <property type="entry name" value="ECH_1"/>
    <property type="match status" value="1"/>
</dbReference>
<evidence type="ECO:0000313" key="2">
    <source>
        <dbReference type="EMBL" id="MFC6196918.1"/>
    </source>
</evidence>
<dbReference type="InterPro" id="IPR029045">
    <property type="entry name" value="ClpP/crotonase-like_dom_sf"/>
</dbReference>